<dbReference type="Gene3D" id="3.20.20.140">
    <property type="entry name" value="Metal-dependent hydrolases"/>
    <property type="match status" value="1"/>
</dbReference>
<evidence type="ECO:0000259" key="9">
    <source>
        <dbReference type="Pfam" id="PF02811"/>
    </source>
</evidence>
<evidence type="ECO:0000256" key="4">
    <source>
        <dbReference type="ARBA" id="ARBA00022605"/>
    </source>
</evidence>
<comment type="pathway">
    <text evidence="1 8">Amino-acid biosynthesis; L-histidine biosynthesis; L-histidine from 5-phospho-alpha-D-ribose 1-diphosphate: step 8/9.</text>
</comment>
<evidence type="ECO:0000313" key="11">
    <source>
        <dbReference type="Proteomes" id="UP000612893"/>
    </source>
</evidence>
<dbReference type="SUPFAM" id="SSF89550">
    <property type="entry name" value="PHP domain-like"/>
    <property type="match status" value="1"/>
</dbReference>
<comment type="caution">
    <text evidence="10">The sequence shown here is derived from an EMBL/GenBank/DDBJ whole genome shotgun (WGS) entry which is preliminary data.</text>
</comment>
<dbReference type="EC" id="3.1.3.15" evidence="3 8"/>
<dbReference type="GO" id="GO:0000105">
    <property type="term" value="P:L-histidine biosynthetic process"/>
    <property type="evidence" value="ECO:0007669"/>
    <property type="project" value="UniProtKB-UniRule"/>
</dbReference>
<dbReference type="InterPro" id="IPR004013">
    <property type="entry name" value="PHP_dom"/>
</dbReference>
<sequence>MQGDFHVHTQFSWDAPRGDMEATCRRALEIGLPAIAFTEHADFVPEVHGGLLPLDAVSYLSEVERCRTLFPELRILSGVELGEPHRFAQEASAVLGAGRFDRVLGSVHCVVWEGRLRDGSQLKTVAPAEAPAFLRAHLEETLALVESAQPFAVLAHLDYPKRYWPHWEVPYCEEDYEGEFKAVLRAAAARGCALEVNTTRGAVPSRGLCPGEPVLRWWAEAGGRAVSFGSDAHDPMKIALGFEWAAQMVEAAGFRPNPDPAGFWLR</sequence>
<proteinExistence type="inferred from homology"/>
<evidence type="ECO:0000256" key="1">
    <source>
        <dbReference type="ARBA" id="ARBA00004970"/>
    </source>
</evidence>
<keyword evidence="4 8" id="KW-0028">Amino-acid biosynthesis</keyword>
<protein>
    <recommendedName>
        <fullName evidence="3 8">Histidinol-phosphatase</fullName>
        <shortName evidence="8">HolPase</shortName>
        <ecNumber evidence="3 8">3.1.3.15</ecNumber>
    </recommendedName>
</protein>
<evidence type="ECO:0000256" key="7">
    <source>
        <dbReference type="ARBA" id="ARBA00049158"/>
    </source>
</evidence>
<dbReference type="EMBL" id="JAEKNR010000142">
    <property type="protein sequence ID" value="MBJ7599139.1"/>
    <property type="molecule type" value="Genomic_DNA"/>
</dbReference>
<dbReference type="InterPro" id="IPR016195">
    <property type="entry name" value="Pol/histidinol_Pase-like"/>
</dbReference>
<comment type="similarity">
    <text evidence="2 8">Belongs to the PHP hydrolase family. HisK subfamily.</text>
</comment>
<accession>A0A934K389</accession>
<dbReference type="PANTHER" id="PTHR21039:SF0">
    <property type="entry name" value="HISTIDINOL-PHOSPHATASE"/>
    <property type="match status" value="1"/>
</dbReference>
<evidence type="ECO:0000256" key="6">
    <source>
        <dbReference type="ARBA" id="ARBA00023102"/>
    </source>
</evidence>
<evidence type="ECO:0000256" key="8">
    <source>
        <dbReference type="RuleBase" id="RU366003"/>
    </source>
</evidence>
<dbReference type="RefSeq" id="WP_338202574.1">
    <property type="nucleotide sequence ID" value="NZ_JAEKNR010000142.1"/>
</dbReference>
<comment type="catalytic activity">
    <reaction evidence="7 8">
        <text>L-histidinol phosphate + H2O = L-histidinol + phosphate</text>
        <dbReference type="Rhea" id="RHEA:14465"/>
        <dbReference type="ChEBI" id="CHEBI:15377"/>
        <dbReference type="ChEBI" id="CHEBI:43474"/>
        <dbReference type="ChEBI" id="CHEBI:57699"/>
        <dbReference type="ChEBI" id="CHEBI:57980"/>
        <dbReference type="EC" id="3.1.3.15"/>
    </reaction>
</comment>
<keyword evidence="11" id="KW-1185">Reference proteome</keyword>
<dbReference type="Pfam" id="PF02811">
    <property type="entry name" value="PHP"/>
    <property type="match status" value="1"/>
</dbReference>
<evidence type="ECO:0000256" key="2">
    <source>
        <dbReference type="ARBA" id="ARBA00009152"/>
    </source>
</evidence>
<evidence type="ECO:0000313" key="10">
    <source>
        <dbReference type="EMBL" id="MBJ7599139.1"/>
    </source>
</evidence>
<dbReference type="InterPro" id="IPR010140">
    <property type="entry name" value="Histidinol_P_phosphatase_HisJ"/>
</dbReference>
<organism evidence="10 11">
    <name type="scientific">Candidatus Nephthysia bennettiae</name>
    <dbReference type="NCBI Taxonomy" id="3127016"/>
    <lineage>
        <taxon>Bacteria</taxon>
        <taxon>Bacillati</taxon>
        <taxon>Candidatus Dormiibacterota</taxon>
        <taxon>Candidatus Dormibacteria</taxon>
        <taxon>Candidatus Dormibacterales</taxon>
        <taxon>Candidatus Dormibacteraceae</taxon>
        <taxon>Candidatus Nephthysia</taxon>
    </lineage>
</organism>
<dbReference type="PANTHER" id="PTHR21039">
    <property type="entry name" value="HISTIDINOL PHOSPHATASE-RELATED"/>
    <property type="match status" value="1"/>
</dbReference>
<dbReference type="Proteomes" id="UP000612893">
    <property type="component" value="Unassembled WGS sequence"/>
</dbReference>
<keyword evidence="5 8" id="KW-0378">Hydrolase</keyword>
<name>A0A934K389_9BACT</name>
<dbReference type="GO" id="GO:0004401">
    <property type="term" value="F:histidinol-phosphatase activity"/>
    <property type="evidence" value="ECO:0007669"/>
    <property type="project" value="UniProtKB-UniRule"/>
</dbReference>
<keyword evidence="6 8" id="KW-0368">Histidine biosynthesis</keyword>
<dbReference type="AlphaFoldDB" id="A0A934K389"/>
<feature type="domain" description="PHP" evidence="9">
    <location>
        <begin position="4"/>
        <end position="199"/>
    </location>
</feature>
<evidence type="ECO:0000256" key="5">
    <source>
        <dbReference type="ARBA" id="ARBA00022801"/>
    </source>
</evidence>
<gene>
    <name evidence="10" type="ORF">JF922_13810</name>
</gene>
<evidence type="ECO:0000256" key="3">
    <source>
        <dbReference type="ARBA" id="ARBA00013085"/>
    </source>
</evidence>
<reference evidence="10" key="1">
    <citation type="submission" date="2020-10" db="EMBL/GenBank/DDBJ databases">
        <title>Ca. Dormibacterota MAGs.</title>
        <authorList>
            <person name="Montgomery K."/>
        </authorList>
    </citation>
    <scope>NUCLEOTIDE SEQUENCE [LARGE SCALE GENOMIC DNA]</scope>
    <source>
        <strain evidence="10">SC8812_S17_10</strain>
    </source>
</reference>